<dbReference type="InParanoid" id="A0A168SAC6"/>
<evidence type="ECO:0000313" key="8">
    <source>
        <dbReference type="EMBL" id="SAM08148.1"/>
    </source>
</evidence>
<feature type="transmembrane region" description="Helical" evidence="6">
    <location>
        <begin position="106"/>
        <end position="127"/>
    </location>
</feature>
<evidence type="ECO:0000259" key="7">
    <source>
        <dbReference type="Pfam" id="PF02656"/>
    </source>
</evidence>
<evidence type="ECO:0000256" key="3">
    <source>
        <dbReference type="ARBA" id="ARBA00022692"/>
    </source>
</evidence>
<evidence type="ECO:0000256" key="2">
    <source>
        <dbReference type="ARBA" id="ARBA00022475"/>
    </source>
</evidence>
<evidence type="ECO:0000256" key="6">
    <source>
        <dbReference type="SAM" id="Phobius"/>
    </source>
</evidence>
<keyword evidence="9" id="KW-1185">Reference proteome</keyword>
<evidence type="ECO:0000313" key="9">
    <source>
        <dbReference type="Proteomes" id="UP000078561"/>
    </source>
</evidence>
<sequence>MTQPHGGPHSSYNSIHNACCSTMTHSCQDLHTDERTPLLLRQRSIQTISDIYDDPSDSIKEQELVNDDDRPPPFSLTRLVEQASLSVYLENKGSVARDHLANERTYLAWLRTSLSLISVGVALTQLFRLDKKSHHPQGGLEDLLRSGRLVGLMFVVLGILFVFFAISRYFHAQQALTKGYFPASRGIVLLASSSVTVAVIILFIIIIR</sequence>
<organism evidence="8">
    <name type="scientific">Absidia glauca</name>
    <name type="common">Pin mould</name>
    <dbReference type="NCBI Taxonomy" id="4829"/>
    <lineage>
        <taxon>Eukaryota</taxon>
        <taxon>Fungi</taxon>
        <taxon>Fungi incertae sedis</taxon>
        <taxon>Mucoromycota</taxon>
        <taxon>Mucoromycotina</taxon>
        <taxon>Mucoromycetes</taxon>
        <taxon>Mucorales</taxon>
        <taxon>Cunninghamellaceae</taxon>
        <taxon>Absidia</taxon>
    </lineage>
</organism>
<dbReference type="EMBL" id="LT554888">
    <property type="protein sequence ID" value="SAM08148.1"/>
    <property type="molecule type" value="Genomic_DNA"/>
</dbReference>
<dbReference type="GO" id="GO:0005886">
    <property type="term" value="C:plasma membrane"/>
    <property type="evidence" value="ECO:0007669"/>
    <property type="project" value="UniProtKB-SubCell"/>
</dbReference>
<comment type="subcellular location">
    <subcellularLocation>
        <location evidence="1">Cell membrane</location>
        <topology evidence="1">Multi-pass membrane protein</topology>
    </subcellularLocation>
</comment>
<dbReference type="OMA" id="HRNTRNQ"/>
<gene>
    <name evidence="8" type="primary">ABSGL_13810.1 scaffold 14339</name>
</gene>
<keyword evidence="5 6" id="KW-0472">Membrane</keyword>
<dbReference type="Proteomes" id="UP000078561">
    <property type="component" value="Unassembled WGS sequence"/>
</dbReference>
<feature type="transmembrane region" description="Helical" evidence="6">
    <location>
        <begin position="187"/>
        <end position="207"/>
    </location>
</feature>
<dbReference type="InterPro" id="IPR003807">
    <property type="entry name" value="DUF202"/>
</dbReference>
<dbReference type="PANTHER" id="PTHR34187">
    <property type="entry name" value="FGR18P"/>
    <property type="match status" value="1"/>
</dbReference>
<feature type="domain" description="DUF202" evidence="7">
    <location>
        <begin position="97"/>
        <end position="174"/>
    </location>
</feature>
<dbReference type="PANTHER" id="PTHR34187:SF2">
    <property type="entry name" value="DUF202 DOMAIN-CONTAINING PROTEIN"/>
    <property type="match status" value="1"/>
</dbReference>
<keyword evidence="4 6" id="KW-1133">Transmembrane helix</keyword>
<reference evidence="8" key="1">
    <citation type="submission" date="2016-04" db="EMBL/GenBank/DDBJ databases">
        <authorList>
            <person name="Evans L.H."/>
            <person name="Alamgir A."/>
            <person name="Owens N."/>
            <person name="Weber N.D."/>
            <person name="Virtaneva K."/>
            <person name="Barbian K."/>
            <person name="Babar A."/>
            <person name="Rosenke K."/>
        </authorList>
    </citation>
    <scope>NUCLEOTIDE SEQUENCE [LARGE SCALE GENOMIC DNA]</scope>
    <source>
        <strain evidence="8">CBS 101.48</strain>
    </source>
</reference>
<evidence type="ECO:0000256" key="4">
    <source>
        <dbReference type="ARBA" id="ARBA00022989"/>
    </source>
</evidence>
<protein>
    <recommendedName>
        <fullName evidence="7">DUF202 domain-containing protein</fullName>
    </recommendedName>
</protein>
<accession>A0A168SAC6</accession>
<evidence type="ECO:0000256" key="5">
    <source>
        <dbReference type="ARBA" id="ARBA00023136"/>
    </source>
</evidence>
<dbReference type="Pfam" id="PF02656">
    <property type="entry name" value="DUF202"/>
    <property type="match status" value="1"/>
</dbReference>
<name>A0A168SAC6_ABSGL</name>
<dbReference type="InterPro" id="IPR052053">
    <property type="entry name" value="IM_YidH-like"/>
</dbReference>
<proteinExistence type="predicted"/>
<dbReference type="AlphaFoldDB" id="A0A168SAC6"/>
<feature type="transmembrane region" description="Helical" evidence="6">
    <location>
        <begin position="147"/>
        <end position="166"/>
    </location>
</feature>
<keyword evidence="3 6" id="KW-0812">Transmembrane</keyword>
<evidence type="ECO:0000256" key="1">
    <source>
        <dbReference type="ARBA" id="ARBA00004651"/>
    </source>
</evidence>
<dbReference type="OrthoDB" id="199599at2759"/>
<keyword evidence="2" id="KW-1003">Cell membrane</keyword>